<reference evidence="2 3" key="1">
    <citation type="journal article" date="2011" name="Front. Microbiol.">
        <title>Genomic signatures of strain selection and enhancement in Bacillus atrophaeus var. globigii, a historical biowarfare simulant.</title>
        <authorList>
            <person name="Gibbons H.S."/>
            <person name="Broomall S.M."/>
            <person name="McNew L.A."/>
            <person name="Daligault H."/>
            <person name="Chapman C."/>
            <person name="Bruce D."/>
            <person name="Karavis M."/>
            <person name="Krepps M."/>
            <person name="McGregor P.A."/>
            <person name="Hong C."/>
            <person name="Park K.H."/>
            <person name="Akmal A."/>
            <person name="Feldman A."/>
            <person name="Lin J.S."/>
            <person name="Chang W.E."/>
            <person name="Higgs B.W."/>
            <person name="Demirev P."/>
            <person name="Lindquist J."/>
            <person name="Liem A."/>
            <person name="Fochler E."/>
            <person name="Read T.D."/>
            <person name="Tapia R."/>
            <person name="Johnson S."/>
            <person name="Bishop-Lilly K.A."/>
            <person name="Detter C."/>
            <person name="Han C."/>
            <person name="Sozhamannan S."/>
            <person name="Rosenzweig C.N."/>
            <person name="Skowronski E.W."/>
        </authorList>
    </citation>
    <scope>NUCLEOTIDE SEQUENCE [LARGE SCALE GENOMIC DNA]</scope>
    <source>
        <strain evidence="2 3">1942</strain>
    </source>
</reference>
<dbReference type="PANTHER" id="PTHR34289">
    <property type="entry name" value="PROTEIN, PUTATIVE (DUF819)-RELATED"/>
    <property type="match status" value="1"/>
</dbReference>
<dbReference type="PANTHER" id="PTHR34289:SF8">
    <property type="entry name" value="DUF819 DOMAIN-CONTAINING PROTEIN"/>
    <property type="match status" value="1"/>
</dbReference>
<accession>A0ABM5LVC2</accession>
<dbReference type="EMBL" id="CP002207">
    <property type="protein sequence ID" value="ADP31677.1"/>
    <property type="molecule type" value="Genomic_DNA"/>
</dbReference>
<feature type="transmembrane region" description="Helical" evidence="1">
    <location>
        <begin position="311"/>
        <end position="333"/>
    </location>
</feature>
<feature type="transmembrane region" description="Helical" evidence="1">
    <location>
        <begin position="12"/>
        <end position="27"/>
    </location>
</feature>
<keyword evidence="3" id="KW-1185">Reference proteome</keyword>
<feature type="transmembrane region" description="Helical" evidence="1">
    <location>
        <begin position="366"/>
        <end position="392"/>
    </location>
</feature>
<feature type="transmembrane region" description="Helical" evidence="1">
    <location>
        <begin position="34"/>
        <end position="53"/>
    </location>
</feature>
<organism evidence="2 3">
    <name type="scientific">Bacillus atrophaeus (strain 1942)</name>
    <dbReference type="NCBI Taxonomy" id="720555"/>
    <lineage>
        <taxon>Bacteria</taxon>
        <taxon>Bacillati</taxon>
        <taxon>Bacillota</taxon>
        <taxon>Bacilli</taxon>
        <taxon>Bacillales</taxon>
        <taxon>Bacillaceae</taxon>
        <taxon>Bacillus</taxon>
    </lineage>
</organism>
<keyword evidence="1" id="KW-1133">Transmembrane helix</keyword>
<name>A0ABM5LVC2_BACA1</name>
<proteinExistence type="predicted"/>
<keyword evidence="1" id="KW-0472">Membrane</keyword>
<keyword evidence="1" id="KW-0812">Transmembrane</keyword>
<dbReference type="Proteomes" id="UP000006867">
    <property type="component" value="Chromosome"/>
</dbReference>
<feature type="transmembrane region" description="Helical" evidence="1">
    <location>
        <begin position="164"/>
        <end position="182"/>
    </location>
</feature>
<sequence length="396" mass="43515">MNSIIFSDDVWVLWGFIAVWAAVSIYFEQRFKWASAISGAILALVGAMLFTNIGVLPVESPVYDAVWAYVVPLAIPLLLFQINVRQIFSESRRLLFIFLVSAGGTVLGSIAAFFLLKNHIPFLDKIGGMISASYIGGGINFAAMAAKFETPGEYVSATVVADNFMMAMLFFILISIPALKWFQIHYDMPFEDKVKAEGNGENSAESYWKRKSISLKDIAVNMGAAFALVAVSVKIAGFFKSVFSHPLLTGTFGDQYLVLTTLTVLVIFLFPRFFEKLNGSQELGTYFIYLFFVVIGIPADLRLIVTNAPLILLFVFLIAISNLIVSLLVGKLFRIRLEEILLAVNATVGGPTTAAAMAIAKGWRELVAPIMLVGTLGYLIGNYVGTFMGNWFSSFL</sequence>
<dbReference type="Pfam" id="PF05684">
    <property type="entry name" value="DUF819"/>
    <property type="match status" value="1"/>
</dbReference>
<dbReference type="InterPro" id="IPR008537">
    <property type="entry name" value="DUF819"/>
</dbReference>
<feature type="transmembrane region" description="Helical" evidence="1">
    <location>
        <begin position="286"/>
        <end position="305"/>
    </location>
</feature>
<gene>
    <name evidence="2" type="ordered locus">BATR1942_03615</name>
</gene>
<evidence type="ECO:0000313" key="2">
    <source>
        <dbReference type="EMBL" id="ADP31677.1"/>
    </source>
</evidence>
<evidence type="ECO:0000313" key="3">
    <source>
        <dbReference type="Proteomes" id="UP000006867"/>
    </source>
</evidence>
<feature type="transmembrane region" description="Helical" evidence="1">
    <location>
        <begin position="94"/>
        <end position="116"/>
    </location>
</feature>
<feature type="transmembrane region" description="Helical" evidence="1">
    <location>
        <begin position="65"/>
        <end position="82"/>
    </location>
</feature>
<evidence type="ECO:0000256" key="1">
    <source>
        <dbReference type="SAM" id="Phobius"/>
    </source>
</evidence>
<feature type="transmembrane region" description="Helical" evidence="1">
    <location>
        <begin position="340"/>
        <end position="360"/>
    </location>
</feature>
<protein>
    <submittedName>
        <fullName evidence="2">Integral inner membrane protein possible aquaporin-related protein</fullName>
    </submittedName>
</protein>
<feature type="transmembrane region" description="Helical" evidence="1">
    <location>
        <begin position="218"/>
        <end position="236"/>
    </location>
</feature>
<feature type="transmembrane region" description="Helical" evidence="1">
    <location>
        <begin position="256"/>
        <end position="274"/>
    </location>
</feature>
<dbReference type="RefSeq" id="WP_003327528.1">
    <property type="nucleotide sequence ID" value="NC_014639.1"/>
</dbReference>